<evidence type="ECO:0000313" key="1">
    <source>
        <dbReference type="EMBL" id="MBW88886.1"/>
    </source>
</evidence>
<reference evidence="1" key="1">
    <citation type="submission" date="2018-02" db="EMBL/GenBank/DDBJ databases">
        <title>Rhizophora mucronata_Transcriptome.</title>
        <authorList>
            <person name="Meera S.P."/>
            <person name="Sreeshan A."/>
            <person name="Augustine A."/>
        </authorList>
    </citation>
    <scope>NUCLEOTIDE SEQUENCE</scope>
    <source>
        <tissue evidence="1">Leaf</tissue>
    </source>
</reference>
<name>A0A2P2J5Z8_RHIMU</name>
<accession>A0A2P2J5Z8</accession>
<sequence length="67" mass="7538">MSAFVLDFDPFSSGLLTAFNPSLPLLNPWRRSTNPLYTRILDPAPLLPHMAQDCRQVRSYPRSTGSC</sequence>
<protein>
    <submittedName>
        <fullName evidence="1">Uncharacterized protein</fullName>
    </submittedName>
</protein>
<dbReference type="EMBL" id="GGEC01008403">
    <property type="protein sequence ID" value="MBW88886.1"/>
    <property type="molecule type" value="Transcribed_RNA"/>
</dbReference>
<proteinExistence type="predicted"/>
<dbReference type="AlphaFoldDB" id="A0A2P2J5Z8"/>
<organism evidence="1">
    <name type="scientific">Rhizophora mucronata</name>
    <name type="common">Asiatic mangrove</name>
    <dbReference type="NCBI Taxonomy" id="61149"/>
    <lineage>
        <taxon>Eukaryota</taxon>
        <taxon>Viridiplantae</taxon>
        <taxon>Streptophyta</taxon>
        <taxon>Embryophyta</taxon>
        <taxon>Tracheophyta</taxon>
        <taxon>Spermatophyta</taxon>
        <taxon>Magnoliopsida</taxon>
        <taxon>eudicotyledons</taxon>
        <taxon>Gunneridae</taxon>
        <taxon>Pentapetalae</taxon>
        <taxon>rosids</taxon>
        <taxon>fabids</taxon>
        <taxon>Malpighiales</taxon>
        <taxon>Rhizophoraceae</taxon>
        <taxon>Rhizophora</taxon>
    </lineage>
</organism>